<feature type="transmembrane region" description="Helical" evidence="1">
    <location>
        <begin position="388"/>
        <end position="409"/>
    </location>
</feature>
<dbReference type="AlphaFoldDB" id="A0A0U5JP17"/>
<feature type="transmembrane region" description="Helical" evidence="1">
    <location>
        <begin position="28"/>
        <end position="45"/>
    </location>
</feature>
<name>A0A0U5JP17_LIMRT</name>
<dbReference type="EMBL" id="LN887472">
    <property type="protein sequence ID" value="CUR39649.1"/>
    <property type="molecule type" value="Genomic_DNA"/>
</dbReference>
<feature type="transmembrane region" description="Helical" evidence="1">
    <location>
        <begin position="138"/>
        <end position="154"/>
    </location>
</feature>
<protein>
    <recommendedName>
        <fullName evidence="5">Glycosyltransferase RgtA/B/C/D-like domain-containing protein</fullName>
    </recommendedName>
</protein>
<organism evidence="2">
    <name type="scientific">Limosilactobacillus reuteri</name>
    <name type="common">Lactobacillus reuteri</name>
    <dbReference type="NCBI Taxonomy" id="1598"/>
    <lineage>
        <taxon>Bacteria</taxon>
        <taxon>Bacillati</taxon>
        <taxon>Bacillota</taxon>
        <taxon>Bacilli</taxon>
        <taxon>Lactobacillales</taxon>
        <taxon>Lactobacillaceae</taxon>
        <taxon>Limosilactobacillus</taxon>
    </lineage>
</organism>
<feature type="transmembrane region" description="Helical" evidence="1">
    <location>
        <begin position="192"/>
        <end position="218"/>
    </location>
</feature>
<feature type="transmembrane region" description="Helical" evidence="1">
    <location>
        <begin position="317"/>
        <end position="334"/>
    </location>
</feature>
<evidence type="ECO:0000313" key="4">
    <source>
        <dbReference type="Proteomes" id="UP000235484"/>
    </source>
</evidence>
<reference evidence="2" key="2">
    <citation type="submission" date="2015-10" db="EMBL/GenBank/DDBJ databases">
        <authorList>
            <person name="Gilbert D.G."/>
        </authorList>
    </citation>
    <scope>NUCLEOTIDE SEQUENCE</scope>
    <source>
        <strain evidence="3">20-2</strain>
        <strain evidence="2">3c6</strain>
    </source>
</reference>
<dbReference type="Proteomes" id="UP000235484">
    <property type="component" value="Unassembled WGS sequence"/>
</dbReference>
<evidence type="ECO:0000256" key="1">
    <source>
        <dbReference type="SAM" id="Phobius"/>
    </source>
</evidence>
<dbReference type="RefSeq" id="WP_414152338.1">
    <property type="nucleotide sequence ID" value="NZ_CP179918.1"/>
</dbReference>
<feature type="transmembrane region" description="Helical" evidence="1">
    <location>
        <begin position="346"/>
        <end position="376"/>
    </location>
</feature>
<evidence type="ECO:0000313" key="2">
    <source>
        <dbReference type="EMBL" id="CUR39649.1"/>
    </source>
</evidence>
<evidence type="ECO:0008006" key="5">
    <source>
        <dbReference type="Google" id="ProtNLM"/>
    </source>
</evidence>
<feature type="transmembrane region" description="Helical" evidence="1">
    <location>
        <begin position="113"/>
        <end position="131"/>
    </location>
</feature>
<feature type="transmembrane region" description="Helical" evidence="1">
    <location>
        <begin position="230"/>
        <end position="254"/>
    </location>
</feature>
<dbReference type="EMBL" id="LN887634">
    <property type="protein sequence ID" value="CUR41631.1"/>
    <property type="molecule type" value="Genomic_DNA"/>
</dbReference>
<gene>
    <name evidence="3" type="ORF">LRLP16767_LR202_01609</name>
    <name evidence="2" type="ORF">LRLP16767_LR3C6_01616</name>
</gene>
<feature type="transmembrane region" description="Helical" evidence="1">
    <location>
        <begin position="81"/>
        <end position="101"/>
    </location>
</feature>
<keyword evidence="1" id="KW-0472">Membrane</keyword>
<reference evidence="4" key="1">
    <citation type="submission" date="2015-10" db="EMBL/GenBank/DDBJ databases">
        <authorList>
            <person name="Crossman L.C."/>
        </authorList>
    </citation>
    <scope>NUCLEOTIDE SEQUENCE [LARGE SCALE GENOMIC DNA]</scope>
    <source>
        <strain evidence="4">20-2</strain>
    </source>
</reference>
<sequence>MNLFFSIIISAVISLLFSVSLKNTSKVFRFSIFLFMFFEIFLRLYNFDRMGLNMDEAMVGVNANSLGKYGKDIVLNRWPMYLYAWGSGMNILYPLIVIPFVKILGLTVFSVRLPIVLLSIVAIVYTNIVLAKVKESKSFILILNYCFFLIPFTIRINQLAIESMLLPILLIFLIDTFYLFSNNPKLCYILQISVLISLIAYSYSGYWVLLIIFTPLFYLYLIRYRKMTRWGIIGIMVNVITCLPILLFVINNYVLKRNINLFGMTIPYLKTSRAGQFVFSDGGNKLKAIIDNGVNALNLLNNGNDGLIWFSTPGENSLLVGLILFSMVGFIVVIKSSTQLDLLSLFLGISSILLIILVRATLTHLNGVIIVLLYFSARGIDVLLQNNYFSYGFICFSIIFTFVFLYSFYYQNNSIIINDFDPNSNVCSKDYGKAIQFAKKLNVNEQHYILSNRRCQYIYYLFYTGMSPYQFNKQKGQELFTNGSDINSYRRIGKWYFDFSNLNKLNKNSVYIIPNDIKINDISNFKKKIFGEYTVYFN</sequence>
<feature type="transmembrane region" description="Helical" evidence="1">
    <location>
        <begin position="160"/>
        <end position="180"/>
    </location>
</feature>
<evidence type="ECO:0000313" key="3">
    <source>
        <dbReference type="EMBL" id="CUR41631.1"/>
    </source>
</evidence>
<accession>A0A0U5JP17</accession>
<keyword evidence="1" id="KW-0812">Transmembrane</keyword>
<keyword evidence="1" id="KW-1133">Transmembrane helix</keyword>
<proteinExistence type="predicted"/>